<name>A0A0K9PBV1_ZOSMR</name>
<dbReference type="Gene3D" id="3.40.50.620">
    <property type="entry name" value="HUPs"/>
    <property type="match status" value="1"/>
</dbReference>
<dbReference type="PRINTS" id="PR01438">
    <property type="entry name" value="UNVRSLSTRESS"/>
</dbReference>
<reference evidence="3" key="1">
    <citation type="journal article" date="2016" name="Nature">
        <title>The genome of the seagrass Zostera marina reveals angiosperm adaptation to the sea.</title>
        <authorList>
            <person name="Olsen J.L."/>
            <person name="Rouze P."/>
            <person name="Verhelst B."/>
            <person name="Lin Y.-C."/>
            <person name="Bayer T."/>
            <person name="Collen J."/>
            <person name="Dattolo E."/>
            <person name="De Paoli E."/>
            <person name="Dittami S."/>
            <person name="Maumus F."/>
            <person name="Michel G."/>
            <person name="Kersting A."/>
            <person name="Lauritano C."/>
            <person name="Lohaus R."/>
            <person name="Toepel M."/>
            <person name="Tonon T."/>
            <person name="Vanneste K."/>
            <person name="Amirebrahimi M."/>
            <person name="Brakel J."/>
            <person name="Bostroem C."/>
            <person name="Chovatia M."/>
            <person name="Grimwood J."/>
            <person name="Jenkins J.W."/>
            <person name="Jueterbock A."/>
            <person name="Mraz A."/>
            <person name="Stam W.T."/>
            <person name="Tice H."/>
            <person name="Bornberg-Bauer E."/>
            <person name="Green P.J."/>
            <person name="Pearson G.A."/>
            <person name="Procaccini G."/>
            <person name="Duarte C.M."/>
            <person name="Schmutz J."/>
            <person name="Reusch T.B.H."/>
            <person name="Van de Peer Y."/>
        </authorList>
    </citation>
    <scope>NUCLEOTIDE SEQUENCE [LARGE SCALE GENOMIC DNA]</scope>
    <source>
        <strain evidence="3">cv. Finnish</strain>
    </source>
</reference>
<dbReference type="PANTHER" id="PTHR46553:SF3">
    <property type="entry name" value="ADENINE NUCLEOTIDE ALPHA HYDROLASES-LIKE SUPERFAMILY PROTEIN"/>
    <property type="match status" value="1"/>
</dbReference>
<evidence type="ECO:0000313" key="2">
    <source>
        <dbReference type="EMBL" id="KMZ66454.1"/>
    </source>
</evidence>
<dbReference type="OrthoDB" id="843225at2759"/>
<dbReference type="InterPro" id="IPR006016">
    <property type="entry name" value="UspA"/>
</dbReference>
<dbReference type="STRING" id="29655.A0A0K9PBV1"/>
<feature type="domain" description="UspA" evidence="1">
    <location>
        <begin position="7"/>
        <end position="153"/>
    </location>
</feature>
<comment type="caution">
    <text evidence="2">The sequence shown here is derived from an EMBL/GenBank/DDBJ whole genome shotgun (WGS) entry which is preliminary data.</text>
</comment>
<dbReference type="SUPFAM" id="SSF52402">
    <property type="entry name" value="Adenine nucleotide alpha hydrolases-like"/>
    <property type="match status" value="1"/>
</dbReference>
<evidence type="ECO:0000313" key="3">
    <source>
        <dbReference type="Proteomes" id="UP000036987"/>
    </source>
</evidence>
<dbReference type="CDD" id="cd23659">
    <property type="entry name" value="USP_At3g01520-like"/>
    <property type="match status" value="1"/>
</dbReference>
<dbReference type="InterPro" id="IPR014729">
    <property type="entry name" value="Rossmann-like_a/b/a_fold"/>
</dbReference>
<dbReference type="PANTHER" id="PTHR46553">
    <property type="entry name" value="ADENINE NUCLEOTIDE ALPHA HYDROLASES-LIKE SUPERFAMILY PROTEIN"/>
    <property type="match status" value="1"/>
</dbReference>
<dbReference type="OMA" id="KAKAICQ"/>
<organism evidence="2 3">
    <name type="scientific">Zostera marina</name>
    <name type="common">Eelgrass</name>
    <dbReference type="NCBI Taxonomy" id="29655"/>
    <lineage>
        <taxon>Eukaryota</taxon>
        <taxon>Viridiplantae</taxon>
        <taxon>Streptophyta</taxon>
        <taxon>Embryophyta</taxon>
        <taxon>Tracheophyta</taxon>
        <taxon>Spermatophyta</taxon>
        <taxon>Magnoliopsida</taxon>
        <taxon>Liliopsida</taxon>
        <taxon>Zosteraceae</taxon>
        <taxon>Zostera</taxon>
    </lineage>
</organism>
<dbReference type="Proteomes" id="UP000036987">
    <property type="component" value="Unassembled WGS sequence"/>
</dbReference>
<evidence type="ECO:0000259" key="1">
    <source>
        <dbReference type="Pfam" id="PF00582"/>
    </source>
</evidence>
<accession>A0A0K9PBV1</accession>
<keyword evidence="3" id="KW-1185">Reference proteome</keyword>
<proteinExistence type="predicted"/>
<dbReference type="AlphaFoldDB" id="A0A0K9PBV1"/>
<gene>
    <name evidence="2" type="ORF">ZOSMA_29G01050</name>
</gene>
<dbReference type="InterPro" id="IPR006015">
    <property type="entry name" value="Universal_stress_UspA"/>
</dbReference>
<protein>
    <submittedName>
        <fullName evidence="2">Universal stress protein</fullName>
    </submittedName>
</protein>
<dbReference type="Pfam" id="PF00582">
    <property type="entry name" value="Usp"/>
    <property type="match status" value="1"/>
</dbReference>
<dbReference type="EMBL" id="LFYR01000980">
    <property type="protein sequence ID" value="KMZ66454.1"/>
    <property type="molecule type" value="Genomic_DNA"/>
</dbReference>
<sequence>MAAETVMVVGMDESEHSQYAFHWTIEHFFSNSNSSSIFKLVVVHAKPSPTSSFALAGPGAIDVIPYIDFDLKKTASRIIEHAKTFCENKSVDNVHFEIVEGDPRSVLCDSVERHKADMLIVGSHGYGTFKRAVLGSVSDYCAHHAHCSVMIVKKPKSNH</sequence>